<protein>
    <recommendedName>
        <fullName evidence="3">HhH-GPD domain-containing protein</fullName>
    </recommendedName>
</protein>
<organism evidence="1 2">
    <name type="scientific">Papaver somniferum</name>
    <name type="common">Opium poppy</name>
    <dbReference type="NCBI Taxonomy" id="3469"/>
    <lineage>
        <taxon>Eukaryota</taxon>
        <taxon>Viridiplantae</taxon>
        <taxon>Streptophyta</taxon>
        <taxon>Embryophyta</taxon>
        <taxon>Tracheophyta</taxon>
        <taxon>Spermatophyta</taxon>
        <taxon>Magnoliopsida</taxon>
        <taxon>Ranunculales</taxon>
        <taxon>Papaveraceae</taxon>
        <taxon>Papaveroideae</taxon>
        <taxon>Papaver</taxon>
    </lineage>
</organism>
<dbReference type="AlphaFoldDB" id="A0A4Y7J0N7"/>
<dbReference type="GO" id="GO:0005634">
    <property type="term" value="C:nucleus"/>
    <property type="evidence" value="ECO:0007669"/>
    <property type="project" value="TreeGrafter"/>
</dbReference>
<dbReference type="SUPFAM" id="SSF48150">
    <property type="entry name" value="DNA-glycosylase"/>
    <property type="match status" value="1"/>
</dbReference>
<proteinExistence type="predicted"/>
<sequence length="434" mass="49362">MEEEEPGKKKPSVVLVIDVENGFDLEKSVCSHGLFMMPPNVWNPETKSLERPLRLLSDPSTSLTVHISSSHSSCLHVHVLDTLTLSKQDEQHLLSQVSRMLRLSENEEINIREFQKMHLEAKMRGFGRVFRSPSLFEDMVKCILLCNCQWPRTLAMARALCELQLKLKPQVVAEAASSKASAEHFLPKTPNVREKKRKHVMTETGHTDLENNSSTGEVELDEKIYEEERDGSHEYCNPCETMKESRIEGFKCGIGDFPSAAELANLDDQFLAKQCGLGYRAARMVKLAQSIVEGKLQLEKLEEEIVSAGAVPSVFDKLASQLSKIYGFGNFTCANVLMCMGFYQVIPTDSETIRHLKKVHRISCTNRTVQSAVEKVYDKYKPFQFLAYWSEVWHFYEETFGKTSEMPHSDYQLITAHNMRANKKKNGKGAKNRM</sequence>
<evidence type="ECO:0000313" key="1">
    <source>
        <dbReference type="EMBL" id="RZC53511.1"/>
    </source>
</evidence>
<accession>A0A4Y7J0N7</accession>
<name>A0A4Y7J0N7_PAPSO</name>
<dbReference type="GO" id="GO:0034039">
    <property type="term" value="F:8-oxo-7,8-dihydroguanine DNA N-glycosylase activity"/>
    <property type="evidence" value="ECO:0007669"/>
    <property type="project" value="TreeGrafter"/>
</dbReference>
<dbReference type="PANTHER" id="PTHR10242:SF4">
    <property type="entry name" value="OS07G0657600 PROTEIN"/>
    <property type="match status" value="1"/>
</dbReference>
<dbReference type="OMA" id="PPIRECK"/>
<dbReference type="Gene3D" id="1.10.340.30">
    <property type="entry name" value="Hypothetical protein, domain 2"/>
    <property type="match status" value="1"/>
</dbReference>
<dbReference type="PANTHER" id="PTHR10242">
    <property type="entry name" value="8-OXOGUANINE DNA GLYCOSYLASE"/>
    <property type="match status" value="1"/>
</dbReference>
<dbReference type="InterPro" id="IPR011257">
    <property type="entry name" value="DNA_glycosylase"/>
</dbReference>
<evidence type="ECO:0000313" key="2">
    <source>
        <dbReference type="Proteomes" id="UP000316621"/>
    </source>
</evidence>
<dbReference type="Gramene" id="RZC53511">
    <property type="protein sequence ID" value="RZC53511"/>
    <property type="gene ID" value="C5167_012369"/>
</dbReference>
<evidence type="ECO:0008006" key="3">
    <source>
        <dbReference type="Google" id="ProtNLM"/>
    </source>
</evidence>
<gene>
    <name evidence="1" type="ORF">C5167_012369</name>
</gene>
<dbReference type="Proteomes" id="UP000316621">
    <property type="component" value="Chromosome 3"/>
</dbReference>
<dbReference type="GO" id="GO:0006285">
    <property type="term" value="P:base-excision repair, AP site formation"/>
    <property type="evidence" value="ECO:0007669"/>
    <property type="project" value="TreeGrafter"/>
</dbReference>
<dbReference type="EMBL" id="CM010717">
    <property type="protein sequence ID" value="RZC53511.1"/>
    <property type="molecule type" value="Genomic_DNA"/>
</dbReference>
<reference evidence="1 2" key="1">
    <citation type="journal article" date="2018" name="Science">
        <title>The opium poppy genome and morphinan production.</title>
        <authorList>
            <person name="Guo L."/>
            <person name="Winzer T."/>
            <person name="Yang X."/>
            <person name="Li Y."/>
            <person name="Ning Z."/>
            <person name="He Z."/>
            <person name="Teodor R."/>
            <person name="Lu Y."/>
            <person name="Bowser T.A."/>
            <person name="Graham I.A."/>
            <person name="Ye K."/>
        </authorList>
    </citation>
    <scope>NUCLEOTIDE SEQUENCE [LARGE SCALE GENOMIC DNA]</scope>
    <source>
        <strain evidence="2">cv. HN1</strain>
        <tissue evidence="1">Leaves</tissue>
    </source>
</reference>
<dbReference type="InterPro" id="IPR052054">
    <property type="entry name" value="Oxidative_DNA_repair_enzyme"/>
</dbReference>
<dbReference type="STRING" id="3469.A0A4Y7J0N7"/>
<keyword evidence="2" id="KW-1185">Reference proteome</keyword>